<feature type="domain" description="YcdB/YcdC repeated" evidence="1">
    <location>
        <begin position="37"/>
        <end position="128"/>
    </location>
</feature>
<keyword evidence="3" id="KW-1185">Reference proteome</keyword>
<dbReference type="Proteomes" id="UP000289856">
    <property type="component" value="Chromosome"/>
</dbReference>
<name>A0A3T1DBT0_9BACL</name>
<dbReference type="Pfam" id="PF16244">
    <property type="entry name" value="DUF4901"/>
    <property type="match status" value="1"/>
</dbReference>
<sequence>MSHAFQANPDAHASNANTNVDHAANTVNEEAYSHSLKLALQLLTIPDGYSLKRVQSEQQNGNDVWWFRYEKASAENNGVGGEHFSFVVSKNSNKLLGFTWMDKSLLNGELPTKEAAKEIAKAFLDKVESGLFVKLDNLWIDKHDESIMIKNAEKLDNIIISGIKYKCYLKENHDYAWVIVGRNGEVITFEQGIQWVNGRVTEKWLHDSWVQEK</sequence>
<evidence type="ECO:0000259" key="1">
    <source>
        <dbReference type="Pfam" id="PF16244"/>
    </source>
</evidence>
<protein>
    <recommendedName>
        <fullName evidence="1">YcdB/YcdC repeated domain-containing protein</fullName>
    </recommendedName>
</protein>
<dbReference type="AlphaFoldDB" id="A0A3T1DBT0"/>
<dbReference type="KEGG" id="cohn:KCTCHS21_50000"/>
<evidence type="ECO:0000313" key="2">
    <source>
        <dbReference type="EMBL" id="BBI35601.1"/>
    </source>
</evidence>
<dbReference type="InterPro" id="IPR032599">
    <property type="entry name" value="YcdB/YcdC_rep_domain"/>
</dbReference>
<dbReference type="EMBL" id="AP019400">
    <property type="protein sequence ID" value="BBI35601.1"/>
    <property type="molecule type" value="Genomic_DNA"/>
</dbReference>
<proteinExistence type="predicted"/>
<gene>
    <name evidence="2" type="ORF">KCTCHS21_50000</name>
</gene>
<dbReference type="RefSeq" id="WP_130614416.1">
    <property type="nucleotide sequence ID" value="NZ_AP019400.1"/>
</dbReference>
<evidence type="ECO:0000313" key="3">
    <source>
        <dbReference type="Proteomes" id="UP000289856"/>
    </source>
</evidence>
<dbReference type="OrthoDB" id="7061608at2"/>
<accession>A0A3T1DBT0</accession>
<organism evidence="2 3">
    <name type="scientific">Cohnella abietis</name>
    <dbReference type="NCBI Taxonomy" id="2507935"/>
    <lineage>
        <taxon>Bacteria</taxon>
        <taxon>Bacillati</taxon>
        <taxon>Bacillota</taxon>
        <taxon>Bacilli</taxon>
        <taxon>Bacillales</taxon>
        <taxon>Paenibacillaceae</taxon>
        <taxon>Cohnella</taxon>
    </lineage>
</organism>
<reference evidence="2 3" key="1">
    <citation type="submission" date="2019-01" db="EMBL/GenBank/DDBJ databases">
        <title>Complete genome sequence of Cohnella hallensis HS21 isolated from Korean fir (Abies koreana) rhizospheric soil.</title>
        <authorList>
            <person name="Jiang L."/>
            <person name="Kang S.W."/>
            <person name="Kim S."/>
            <person name="Jung J."/>
            <person name="Kim C.Y."/>
            <person name="Kim D.H."/>
            <person name="Kim S.W."/>
            <person name="Lee J."/>
        </authorList>
    </citation>
    <scope>NUCLEOTIDE SEQUENCE [LARGE SCALE GENOMIC DNA]</scope>
    <source>
        <strain evidence="2 3">HS21</strain>
    </source>
</reference>